<dbReference type="SMART" id="SM01179">
    <property type="entry name" value="DUF862"/>
    <property type="match status" value="1"/>
</dbReference>
<dbReference type="PANTHER" id="PTHR12378">
    <property type="entry name" value="DESUMOYLATING ISOPEPTIDASE"/>
    <property type="match status" value="1"/>
</dbReference>
<evidence type="ECO:0000256" key="2">
    <source>
        <dbReference type="ARBA" id="ARBA00022670"/>
    </source>
</evidence>
<proteinExistence type="inferred from homology"/>
<dbReference type="GO" id="GO:0006508">
    <property type="term" value="P:proteolysis"/>
    <property type="evidence" value="ECO:0007669"/>
    <property type="project" value="UniProtKB-KW"/>
</dbReference>
<evidence type="ECO:0000256" key="1">
    <source>
        <dbReference type="ARBA" id="ARBA00008140"/>
    </source>
</evidence>
<name>A0A7S1LYY7_ALECA</name>
<evidence type="ECO:0000256" key="3">
    <source>
        <dbReference type="ARBA" id="ARBA00022801"/>
    </source>
</evidence>
<accession>A0A7S1LYY7</accession>
<organism evidence="5">
    <name type="scientific">Alexandrium catenella</name>
    <name type="common">Red tide dinoflagellate</name>
    <name type="synonym">Gonyaulax catenella</name>
    <dbReference type="NCBI Taxonomy" id="2925"/>
    <lineage>
        <taxon>Eukaryota</taxon>
        <taxon>Sar</taxon>
        <taxon>Alveolata</taxon>
        <taxon>Dinophyceae</taxon>
        <taxon>Gonyaulacales</taxon>
        <taxon>Pyrocystaceae</taxon>
        <taxon>Alexandrium</taxon>
    </lineage>
</organism>
<dbReference type="Pfam" id="PF05903">
    <property type="entry name" value="Peptidase_C97"/>
    <property type="match status" value="1"/>
</dbReference>
<keyword evidence="3" id="KW-0378">Hydrolase</keyword>
<feature type="domain" description="PPPDE" evidence="4">
    <location>
        <begin position="82"/>
        <end position="217"/>
    </location>
</feature>
<dbReference type="PROSITE" id="PS51858">
    <property type="entry name" value="PPPDE"/>
    <property type="match status" value="1"/>
</dbReference>
<sequence>MGGVGCTGCVRAVEPRFDQSPKWMKNDGLSAGGFEEASVDKFLRDGHEQGPMEAMLERWAFGSGFQERGARPSGGLPVLKSSPVLLHIYDTMVPASGASSAENIHCGVEVHGREWSFSDLEACPGELTGIFVSAPRSCMGWKYDSSLSLGSTMASQDEMLRIVSIMKKEWPASSFGVDSRSSYHFCRDLCCSLDVGQIPDWVADMATGKKSVGSMLASTFLCCADKQPTVIAALESVPVLS</sequence>
<evidence type="ECO:0000313" key="5">
    <source>
        <dbReference type="EMBL" id="CAD9117483.1"/>
    </source>
</evidence>
<evidence type="ECO:0000259" key="4">
    <source>
        <dbReference type="PROSITE" id="PS51858"/>
    </source>
</evidence>
<dbReference type="InterPro" id="IPR008580">
    <property type="entry name" value="PPPDE_dom"/>
</dbReference>
<dbReference type="EMBL" id="HBGE01025874">
    <property type="protein sequence ID" value="CAD9117483.1"/>
    <property type="molecule type" value="Transcribed_RNA"/>
</dbReference>
<dbReference type="AlphaFoldDB" id="A0A7S1LYY7"/>
<reference evidence="5" key="1">
    <citation type="submission" date="2021-01" db="EMBL/GenBank/DDBJ databases">
        <authorList>
            <person name="Corre E."/>
            <person name="Pelletier E."/>
            <person name="Niang G."/>
            <person name="Scheremetjew M."/>
            <person name="Finn R."/>
            <person name="Kale V."/>
            <person name="Holt S."/>
            <person name="Cochrane G."/>
            <person name="Meng A."/>
            <person name="Brown T."/>
            <person name="Cohen L."/>
        </authorList>
    </citation>
    <scope>NUCLEOTIDE SEQUENCE</scope>
    <source>
        <strain evidence="5">OF101</strain>
    </source>
</reference>
<keyword evidence="2" id="KW-0645">Protease</keyword>
<protein>
    <recommendedName>
        <fullName evidence="4">PPPDE domain-containing protein</fullName>
    </recommendedName>
</protein>
<dbReference type="Gene3D" id="3.90.1720.30">
    <property type="entry name" value="PPPDE domains"/>
    <property type="match status" value="1"/>
</dbReference>
<gene>
    <name evidence="5" type="ORF">ACAT0790_LOCUS15570</name>
</gene>
<dbReference type="PANTHER" id="PTHR12378:SF80">
    <property type="entry name" value="IP06716P-RELATED"/>
    <property type="match status" value="1"/>
</dbReference>
<comment type="similarity">
    <text evidence="1">Belongs to the DeSI family.</text>
</comment>
<dbReference type="InterPro" id="IPR042266">
    <property type="entry name" value="PPPDE_sf"/>
</dbReference>
<dbReference type="GO" id="GO:0016579">
    <property type="term" value="P:protein deubiquitination"/>
    <property type="evidence" value="ECO:0007669"/>
    <property type="project" value="TreeGrafter"/>
</dbReference>
<dbReference type="GO" id="GO:0101005">
    <property type="term" value="F:deubiquitinase activity"/>
    <property type="evidence" value="ECO:0007669"/>
    <property type="project" value="TreeGrafter"/>
</dbReference>